<dbReference type="InterPro" id="IPR020479">
    <property type="entry name" value="HD_metazoa"/>
</dbReference>
<evidence type="ECO:0000256" key="1">
    <source>
        <dbReference type="ARBA" id="ARBA00004123"/>
    </source>
</evidence>
<dbReference type="GO" id="GO:0000981">
    <property type="term" value="F:DNA-binding transcription factor activity, RNA polymerase II-specific"/>
    <property type="evidence" value="ECO:0007669"/>
    <property type="project" value="InterPro"/>
</dbReference>
<dbReference type="CDD" id="cd00086">
    <property type="entry name" value="homeodomain"/>
    <property type="match status" value="1"/>
</dbReference>
<evidence type="ECO:0000256" key="5">
    <source>
        <dbReference type="ARBA" id="ARBA00023242"/>
    </source>
</evidence>
<dbReference type="InterPro" id="IPR046333">
    <property type="entry name" value="HXA10/ABDB-like"/>
</dbReference>
<evidence type="ECO:0000259" key="9">
    <source>
        <dbReference type="PROSITE" id="PS50071"/>
    </source>
</evidence>
<keyword evidence="11" id="KW-1185">Reference proteome</keyword>
<dbReference type="Proteomes" id="UP001208570">
    <property type="component" value="Unassembled WGS sequence"/>
</dbReference>
<dbReference type="EMBL" id="JAODUP010000399">
    <property type="protein sequence ID" value="KAK2150589.1"/>
    <property type="molecule type" value="Genomic_DNA"/>
</dbReference>
<evidence type="ECO:0000256" key="8">
    <source>
        <dbReference type="SAM" id="MobiDB-lite"/>
    </source>
</evidence>
<reference evidence="10" key="1">
    <citation type="journal article" date="2023" name="Mol. Biol. Evol.">
        <title>Third-Generation Sequencing Reveals the Adaptive Role of the Epigenome in Three Deep-Sea Polychaetes.</title>
        <authorList>
            <person name="Perez M."/>
            <person name="Aroh O."/>
            <person name="Sun Y."/>
            <person name="Lan Y."/>
            <person name="Juniper S.K."/>
            <person name="Young C.R."/>
            <person name="Angers B."/>
            <person name="Qian P.Y."/>
        </authorList>
    </citation>
    <scope>NUCLEOTIDE SEQUENCE</scope>
    <source>
        <strain evidence="10">P08H-3</strain>
    </source>
</reference>
<comment type="similarity">
    <text evidence="2">Belongs to the Abd-B homeobox family.</text>
</comment>
<dbReference type="SUPFAM" id="SSF46689">
    <property type="entry name" value="Homeodomain-like"/>
    <property type="match status" value="1"/>
</dbReference>
<evidence type="ECO:0000313" key="10">
    <source>
        <dbReference type="EMBL" id="KAK2150589.1"/>
    </source>
</evidence>
<dbReference type="PROSITE" id="PS50071">
    <property type="entry name" value="HOMEOBOX_2"/>
    <property type="match status" value="1"/>
</dbReference>
<dbReference type="PANTHER" id="PTHR45874">
    <property type="entry name" value="HOMEOBOX PROTEIN ABDOMINAL-B"/>
    <property type="match status" value="1"/>
</dbReference>
<evidence type="ECO:0000256" key="7">
    <source>
        <dbReference type="RuleBase" id="RU000682"/>
    </source>
</evidence>
<evidence type="ECO:0000313" key="11">
    <source>
        <dbReference type="Proteomes" id="UP001208570"/>
    </source>
</evidence>
<feature type="region of interest" description="Disordered" evidence="8">
    <location>
        <begin position="192"/>
        <end position="229"/>
    </location>
</feature>
<organism evidence="10 11">
    <name type="scientific">Paralvinella palmiformis</name>
    <dbReference type="NCBI Taxonomy" id="53620"/>
    <lineage>
        <taxon>Eukaryota</taxon>
        <taxon>Metazoa</taxon>
        <taxon>Spiralia</taxon>
        <taxon>Lophotrochozoa</taxon>
        <taxon>Annelida</taxon>
        <taxon>Polychaeta</taxon>
        <taxon>Sedentaria</taxon>
        <taxon>Canalipalpata</taxon>
        <taxon>Terebellida</taxon>
        <taxon>Terebelliformia</taxon>
        <taxon>Alvinellidae</taxon>
        <taxon>Paralvinella</taxon>
    </lineage>
</organism>
<dbReference type="Gene3D" id="1.10.10.60">
    <property type="entry name" value="Homeodomain-like"/>
    <property type="match status" value="1"/>
</dbReference>
<keyword evidence="5 6" id="KW-0539">Nucleus</keyword>
<protein>
    <recommendedName>
        <fullName evidence="9">Homeobox domain-containing protein</fullName>
    </recommendedName>
</protein>
<feature type="DNA-binding region" description="Homeobox" evidence="6">
    <location>
        <begin position="295"/>
        <end position="340"/>
    </location>
</feature>
<dbReference type="PRINTS" id="PR00024">
    <property type="entry name" value="HOMEOBOX"/>
</dbReference>
<evidence type="ECO:0000256" key="4">
    <source>
        <dbReference type="ARBA" id="ARBA00023155"/>
    </source>
</evidence>
<comment type="caution">
    <text evidence="10">The sequence shown here is derived from an EMBL/GenBank/DDBJ whole genome shotgun (WGS) entry which is preliminary data.</text>
</comment>
<dbReference type="GO" id="GO:0005634">
    <property type="term" value="C:nucleus"/>
    <property type="evidence" value="ECO:0007669"/>
    <property type="project" value="UniProtKB-SubCell"/>
</dbReference>
<sequence>MEYATAISSQCAEDRGVVCDMASITMPSDVPTYCQQSFPVPISASITENSRTVSESLIWSELTSYPVGYSADGNLVSGQTDGQTYVPDSSPYGCYSANMVRVDIRPDIDPTVSNQYYDNRHPMTSYHRVNQEAPADGVTFSYTDCPFGSAAICLHGDRNACPDYHQSPYDKCTTSQTVNACSYPMGNGVLFPDNHSLEEETGSASEPSAATPPYQPDSSHSPYSIVDHNNIRGPRLSCTALHYRKKRKPYTKHQISELEKLEKADFSDRRKLVLFVLTASQSHLSHIDDQRKLVMMFQEYVATTYISKSKRWELSQRLSLTERQVKIWFQNRRMKEKKVNRKQTSSLGGDNDEDDGDDVGTRAELKAMSMQVFA</sequence>
<keyword evidence="4 6" id="KW-0371">Homeobox</keyword>
<dbReference type="AlphaFoldDB" id="A0AAD9JCF5"/>
<feature type="domain" description="Homeobox" evidence="9">
    <location>
        <begin position="293"/>
        <end position="339"/>
    </location>
</feature>
<keyword evidence="3 6" id="KW-0238">DNA-binding</keyword>
<feature type="region of interest" description="Disordered" evidence="8">
    <location>
        <begin position="339"/>
        <end position="361"/>
    </location>
</feature>
<comment type="subcellular location">
    <subcellularLocation>
        <location evidence="1 6 7">Nucleus</location>
    </subcellularLocation>
</comment>
<dbReference type="PROSITE" id="PS00027">
    <property type="entry name" value="HOMEOBOX_1"/>
    <property type="match status" value="1"/>
</dbReference>
<gene>
    <name evidence="10" type="ORF">LSH36_399g04003</name>
</gene>
<evidence type="ECO:0000256" key="2">
    <source>
        <dbReference type="ARBA" id="ARBA00006317"/>
    </source>
</evidence>
<dbReference type="SMART" id="SM00389">
    <property type="entry name" value="HOX"/>
    <property type="match status" value="1"/>
</dbReference>
<name>A0AAD9JCF5_9ANNE</name>
<evidence type="ECO:0000256" key="6">
    <source>
        <dbReference type="PROSITE-ProRule" id="PRU00108"/>
    </source>
</evidence>
<dbReference type="InterPro" id="IPR009057">
    <property type="entry name" value="Homeodomain-like_sf"/>
</dbReference>
<evidence type="ECO:0000256" key="3">
    <source>
        <dbReference type="ARBA" id="ARBA00023125"/>
    </source>
</evidence>
<accession>A0AAD9JCF5</accession>
<dbReference type="InterPro" id="IPR001356">
    <property type="entry name" value="HD"/>
</dbReference>
<dbReference type="Pfam" id="PF00046">
    <property type="entry name" value="Homeodomain"/>
    <property type="match status" value="1"/>
</dbReference>
<dbReference type="GO" id="GO:0003677">
    <property type="term" value="F:DNA binding"/>
    <property type="evidence" value="ECO:0007669"/>
    <property type="project" value="UniProtKB-UniRule"/>
</dbReference>
<proteinExistence type="inferred from homology"/>
<dbReference type="InterPro" id="IPR017970">
    <property type="entry name" value="Homeobox_CS"/>
</dbReference>